<evidence type="ECO:0000313" key="3">
    <source>
        <dbReference type="EMBL" id="CAH8381104.1"/>
    </source>
</evidence>
<feature type="region of interest" description="Disordered" evidence="1">
    <location>
        <begin position="19"/>
        <end position="40"/>
    </location>
</feature>
<name>A0ABC8LC04_ERUVS</name>
<sequence>MDSSTSLVLTRASESASKIGSSIPDKMDRPLDLESGTTHELSKPVPGMWRFPTNPDLCCIYRVPGCLREVNPKAYTPQLVLIGPLHHSLKSQALKSRGDITKAKSLGYLNTEAHKKIYLAEFTKRVEGSKIIEELKRKIKEDEDMIRASYSESTAWIDSPDFVEMILHDSIFIIELMLRFFVGGLERIGDPLMDEPCLENTIKRDLILLENQLPYFILEKLFDPIIKMLYPSETMRTLVINYFQLDKKKKLNENSKFRHFTDLFRCIRVETLPDDGLIRKYGELTKMHNADKLYSRGVEFEAVEEEFSVWVTFEVKSGCLKIPCFSADDDMEIELRNIMAFEQSYYPYHAYVSDYVTFLDFLINTEKDVDLLVEKGIIKNWLGHHGAVSTLVNNLCLGVMDDGSSYADIASKVIAHYDNKCNKARSILRRVYFNNLWRGTATVTAACILILTLIQTVTSIIDVIQK</sequence>
<dbReference type="PANTHER" id="PTHR31170:SF9">
    <property type="entry name" value="PROTEIN, PUTATIVE (DUF247)-RELATED"/>
    <property type="match status" value="1"/>
</dbReference>
<gene>
    <name evidence="3" type="ORF">ERUC_LOCUS33587</name>
</gene>
<organism evidence="3 4">
    <name type="scientific">Eruca vesicaria subsp. sativa</name>
    <name type="common">Garden rocket</name>
    <name type="synonym">Eruca sativa</name>
    <dbReference type="NCBI Taxonomy" id="29727"/>
    <lineage>
        <taxon>Eukaryota</taxon>
        <taxon>Viridiplantae</taxon>
        <taxon>Streptophyta</taxon>
        <taxon>Embryophyta</taxon>
        <taxon>Tracheophyta</taxon>
        <taxon>Spermatophyta</taxon>
        <taxon>Magnoliopsida</taxon>
        <taxon>eudicotyledons</taxon>
        <taxon>Gunneridae</taxon>
        <taxon>Pentapetalae</taxon>
        <taxon>rosids</taxon>
        <taxon>malvids</taxon>
        <taxon>Brassicales</taxon>
        <taxon>Brassicaceae</taxon>
        <taxon>Brassiceae</taxon>
        <taxon>Eruca</taxon>
    </lineage>
</organism>
<keyword evidence="2" id="KW-0472">Membrane</keyword>
<dbReference type="AlphaFoldDB" id="A0ABC8LC04"/>
<feature type="transmembrane region" description="Helical" evidence="2">
    <location>
        <begin position="436"/>
        <end position="461"/>
    </location>
</feature>
<evidence type="ECO:0000256" key="1">
    <source>
        <dbReference type="SAM" id="MobiDB-lite"/>
    </source>
</evidence>
<protein>
    <submittedName>
        <fullName evidence="3">Uncharacterized protein</fullName>
    </submittedName>
</protein>
<reference evidence="3 4" key="1">
    <citation type="submission" date="2022-03" db="EMBL/GenBank/DDBJ databases">
        <authorList>
            <person name="Macdonald S."/>
            <person name="Ahmed S."/>
            <person name="Newling K."/>
        </authorList>
    </citation>
    <scope>NUCLEOTIDE SEQUENCE [LARGE SCALE GENOMIC DNA]</scope>
</reference>
<comment type="caution">
    <text evidence="3">The sequence shown here is derived from an EMBL/GenBank/DDBJ whole genome shotgun (WGS) entry which is preliminary data.</text>
</comment>
<keyword evidence="4" id="KW-1185">Reference proteome</keyword>
<proteinExistence type="predicted"/>
<dbReference type="Proteomes" id="UP001642260">
    <property type="component" value="Unassembled WGS sequence"/>
</dbReference>
<dbReference type="EMBL" id="CAKOAT010506265">
    <property type="protein sequence ID" value="CAH8381104.1"/>
    <property type="molecule type" value="Genomic_DNA"/>
</dbReference>
<dbReference type="Pfam" id="PF03140">
    <property type="entry name" value="DUF247"/>
    <property type="match status" value="1"/>
</dbReference>
<dbReference type="PANTHER" id="PTHR31170">
    <property type="entry name" value="BNAC04G53230D PROTEIN"/>
    <property type="match status" value="1"/>
</dbReference>
<evidence type="ECO:0000313" key="4">
    <source>
        <dbReference type="Proteomes" id="UP001642260"/>
    </source>
</evidence>
<accession>A0ABC8LC04</accession>
<dbReference type="InterPro" id="IPR004158">
    <property type="entry name" value="DUF247_pln"/>
</dbReference>
<keyword evidence="2" id="KW-1133">Transmembrane helix</keyword>
<evidence type="ECO:0000256" key="2">
    <source>
        <dbReference type="SAM" id="Phobius"/>
    </source>
</evidence>
<keyword evidence="2" id="KW-0812">Transmembrane</keyword>